<sequence>MVAAAVDAAVAGADYTNGFAPPGVAALAAFLGLVAVLGAAGWPREGLIPRWAVLTAGWCGCVLLVWSVGGIVFDGLRALAVLGVPGLPPVVDWAGFMTRAFALVADVLLAKTVLSYQRTSRAGCPRCGRIPAVAAPTGTWLGYAACLLALPYPLLKVYWSMGGTVAGSVVAATSVEGFPIGEIVIFSMVGLLALALVQRWGRVFPRWTLLGGGWTATGALVTMGALAGFGSLAQALGLVDGPAHLAGAGWVVSVVYGSWLLLGVALGGAVVSYQRRTRRRCGRCGG</sequence>
<dbReference type="EMBL" id="BAABAT010000087">
    <property type="protein sequence ID" value="GAA4263974.1"/>
    <property type="molecule type" value="Genomic_DNA"/>
</dbReference>
<organism evidence="2 3">
    <name type="scientific">Dactylosporangium darangshiense</name>
    <dbReference type="NCBI Taxonomy" id="579108"/>
    <lineage>
        <taxon>Bacteria</taxon>
        <taxon>Bacillati</taxon>
        <taxon>Actinomycetota</taxon>
        <taxon>Actinomycetes</taxon>
        <taxon>Micromonosporales</taxon>
        <taxon>Micromonosporaceae</taxon>
        <taxon>Dactylosporangium</taxon>
    </lineage>
</organism>
<feature type="transmembrane region" description="Helical" evidence="1">
    <location>
        <begin position="209"/>
        <end position="230"/>
    </location>
</feature>
<proteinExistence type="predicted"/>
<name>A0ABP8DVM5_9ACTN</name>
<evidence type="ECO:0000256" key="1">
    <source>
        <dbReference type="SAM" id="Phobius"/>
    </source>
</evidence>
<keyword evidence="1" id="KW-0472">Membrane</keyword>
<feature type="transmembrane region" description="Helical" evidence="1">
    <location>
        <begin position="130"/>
        <end position="152"/>
    </location>
</feature>
<keyword evidence="1" id="KW-0812">Transmembrane</keyword>
<protein>
    <submittedName>
        <fullName evidence="2">Uncharacterized protein</fullName>
    </submittedName>
</protein>
<feature type="transmembrane region" description="Helical" evidence="1">
    <location>
        <begin position="19"/>
        <end position="39"/>
    </location>
</feature>
<evidence type="ECO:0000313" key="3">
    <source>
        <dbReference type="Proteomes" id="UP001500620"/>
    </source>
</evidence>
<gene>
    <name evidence="2" type="ORF">GCM10022255_113370</name>
</gene>
<feature type="transmembrane region" description="Helical" evidence="1">
    <location>
        <begin position="93"/>
        <end position="110"/>
    </location>
</feature>
<feature type="transmembrane region" description="Helical" evidence="1">
    <location>
        <begin position="51"/>
        <end position="73"/>
    </location>
</feature>
<keyword evidence="1" id="KW-1133">Transmembrane helix</keyword>
<comment type="caution">
    <text evidence="2">The sequence shown here is derived from an EMBL/GenBank/DDBJ whole genome shotgun (WGS) entry which is preliminary data.</text>
</comment>
<accession>A0ABP8DVM5</accession>
<feature type="transmembrane region" description="Helical" evidence="1">
    <location>
        <begin position="250"/>
        <end position="273"/>
    </location>
</feature>
<reference evidence="3" key="1">
    <citation type="journal article" date="2019" name="Int. J. Syst. Evol. Microbiol.">
        <title>The Global Catalogue of Microorganisms (GCM) 10K type strain sequencing project: providing services to taxonomists for standard genome sequencing and annotation.</title>
        <authorList>
            <consortium name="The Broad Institute Genomics Platform"/>
            <consortium name="The Broad Institute Genome Sequencing Center for Infectious Disease"/>
            <person name="Wu L."/>
            <person name="Ma J."/>
        </authorList>
    </citation>
    <scope>NUCLEOTIDE SEQUENCE [LARGE SCALE GENOMIC DNA]</scope>
    <source>
        <strain evidence="3">JCM 17441</strain>
    </source>
</reference>
<dbReference type="RefSeq" id="WP_345144217.1">
    <property type="nucleotide sequence ID" value="NZ_BAABAT010000087.1"/>
</dbReference>
<dbReference type="Proteomes" id="UP001500620">
    <property type="component" value="Unassembled WGS sequence"/>
</dbReference>
<evidence type="ECO:0000313" key="2">
    <source>
        <dbReference type="EMBL" id="GAA4263974.1"/>
    </source>
</evidence>
<feature type="transmembrane region" description="Helical" evidence="1">
    <location>
        <begin position="178"/>
        <end position="197"/>
    </location>
</feature>
<keyword evidence="3" id="KW-1185">Reference proteome</keyword>